<feature type="region of interest" description="Disordered" evidence="1">
    <location>
        <begin position="55"/>
        <end position="76"/>
    </location>
</feature>
<feature type="region of interest" description="Disordered" evidence="1">
    <location>
        <begin position="1"/>
        <end position="22"/>
    </location>
</feature>
<feature type="non-terminal residue" evidence="2">
    <location>
        <position position="1336"/>
    </location>
</feature>
<keyword evidence="3" id="KW-1185">Reference proteome</keyword>
<evidence type="ECO:0000313" key="2">
    <source>
        <dbReference type="EMBL" id="CAK0792319.1"/>
    </source>
</evidence>
<feature type="compositionally biased region" description="Basic residues" evidence="1">
    <location>
        <begin position="595"/>
        <end position="607"/>
    </location>
</feature>
<evidence type="ECO:0000256" key="1">
    <source>
        <dbReference type="SAM" id="MobiDB-lite"/>
    </source>
</evidence>
<evidence type="ECO:0000313" key="3">
    <source>
        <dbReference type="Proteomes" id="UP001189429"/>
    </source>
</evidence>
<feature type="region of interest" description="Disordered" evidence="1">
    <location>
        <begin position="512"/>
        <end position="532"/>
    </location>
</feature>
<dbReference type="SUPFAM" id="SSF53098">
    <property type="entry name" value="Ribonuclease H-like"/>
    <property type="match status" value="1"/>
</dbReference>
<sequence>LQSFKQQDRGGHSDYVGEGKPVDLDKLYRWAQSCKTERGESPIECQQAQERYSQAVDAKNNARPHAAQLTQGRLAREKLEKEERTIYEEVKQHEKSTQEAQERLAKRREHLEVLGNVEEEPKDDSKDNMGTAEPGDAPVSGGGGKRQKKYDSLTLWTFNGSGWGTIKEKIEETVQGSNGCGVAEHVKVRGYRFGGVAANATTGPSGEAGASDGVAAIAPRCIGMTYLCGKEKWDISPRASPGRATAAWLSVSTSVIYASVYLWTAEGMTYRNTEIINKVTWQLETLAGPWIIGGDFQVEPEKMAEVESVKAARARAIASGAECGTCKHAHGVCEIDYFIVSDQDVGQVMQARAQEEWPSAPHKPVGLTRRLKVRERLVRVLEKPKALPELAIGCTPAPPRYMEIESFSTQKEANSTWATYMRTLEQEAFAARGMDWAEDHPSAGRAEEPTWRIKPLSVGGESLPPSAPEAIRWRWLARTLLNLQGAYNRIGAARAGEVRRRRIKEATAQEHQFITSKQRTKHISTEEQGRRRARGGVIAAGLLRGEGQLPAVQQRAQEGHEKMRKYDRQLPEERRAKWADKLEQAASGAAGGLHRWSKAATVRRPRRAATMEEPAGPIAAAEHSLPERNEIWRVGERIQEEPRPWEFEGRDQSGEFTDQDVEELKVVARAFRKKTGIGVDRWHPSMLQGASDDAYRRSWDCTGYAKAAEDAAWEVLLSHEMDDAEDQSEEMQATITAVLDLVKAFEKVGLHVLWEAGKQVNYNVGVLAVVCSYFATTRWRMYVDDLCVRVRQQHKYIVNEFSETIDACFAGFEQLGLKFSVGSASKGAVMASTKWARKAVAKDMLDRGIPVVRACPYLGVDIVAYGTAAKTKSGKWYSNMKVRSRRLLNMKGGGRKMAREVGLIFKCGLKRSVLHGCKCLGMPLRARDFPKHAKNAAKKVLLGGVWTMAKLSQCNIVPTDICMACGKAVGTEHHRYYKCEALREQRLQAQADWQTVAEQQDTNMLWTRGLVRTPEADWTFVSIGEDQHYGQAVQGDEDYFTGDIVCDGSKLGYSEWAQTGWAAMSLTDEGSAKMQLWGPLPCTLPIHRKVKRAEIWAFLKVLERMMPPGRICTDHKGILEGLQKGERWRTSWKRPHANIWKRIWHKVKNLDLDVGCVKHVKAHRSKTNIEQLEGDDLKIAKGNSEVDLLAKAGTEIDANFGKHQALEDLAVRVRWALQNLGWCYQKMAGEWPHVPKREKGVPRRRVAKPLVVLTKHEVVEKDGWQVCMRCGLRAASRRMRKKLWQAECIKPSWKSTGASSSGAGSSLEASVAMAAAAAAAAAEVLVDARSSKTKPK</sequence>
<gene>
    <name evidence="2" type="ORF">PCOR1329_LOCUS2959</name>
</gene>
<name>A0ABN9PIC1_9DINO</name>
<proteinExistence type="predicted"/>
<feature type="region of interest" description="Disordered" evidence="1">
    <location>
        <begin position="112"/>
        <end position="146"/>
    </location>
</feature>
<dbReference type="Gene3D" id="3.30.420.10">
    <property type="entry name" value="Ribonuclease H-like superfamily/Ribonuclease H"/>
    <property type="match status" value="1"/>
</dbReference>
<feature type="non-terminal residue" evidence="2">
    <location>
        <position position="1"/>
    </location>
</feature>
<dbReference type="InterPro" id="IPR036397">
    <property type="entry name" value="RNaseH_sf"/>
</dbReference>
<dbReference type="Proteomes" id="UP001189429">
    <property type="component" value="Unassembled WGS sequence"/>
</dbReference>
<organism evidence="2 3">
    <name type="scientific">Prorocentrum cordatum</name>
    <dbReference type="NCBI Taxonomy" id="2364126"/>
    <lineage>
        <taxon>Eukaryota</taxon>
        <taxon>Sar</taxon>
        <taxon>Alveolata</taxon>
        <taxon>Dinophyceae</taxon>
        <taxon>Prorocentrales</taxon>
        <taxon>Prorocentraceae</taxon>
        <taxon>Prorocentrum</taxon>
    </lineage>
</organism>
<reference evidence="2" key="1">
    <citation type="submission" date="2023-10" db="EMBL/GenBank/DDBJ databases">
        <authorList>
            <person name="Chen Y."/>
            <person name="Shah S."/>
            <person name="Dougan E. K."/>
            <person name="Thang M."/>
            <person name="Chan C."/>
        </authorList>
    </citation>
    <scope>NUCLEOTIDE SEQUENCE [LARGE SCALE GENOMIC DNA]</scope>
</reference>
<comment type="caution">
    <text evidence="2">The sequence shown here is derived from an EMBL/GenBank/DDBJ whole genome shotgun (WGS) entry which is preliminary data.</text>
</comment>
<feature type="region of interest" description="Disordered" evidence="1">
    <location>
        <begin position="589"/>
        <end position="612"/>
    </location>
</feature>
<protein>
    <recommendedName>
        <fullName evidence="4">RNase H type-1 domain-containing protein</fullName>
    </recommendedName>
</protein>
<accession>A0ABN9PIC1</accession>
<dbReference type="EMBL" id="CAUYUJ010000753">
    <property type="protein sequence ID" value="CAK0792319.1"/>
    <property type="molecule type" value="Genomic_DNA"/>
</dbReference>
<dbReference type="InterPro" id="IPR012337">
    <property type="entry name" value="RNaseH-like_sf"/>
</dbReference>
<evidence type="ECO:0008006" key="4">
    <source>
        <dbReference type="Google" id="ProtNLM"/>
    </source>
</evidence>